<dbReference type="InterPro" id="IPR003594">
    <property type="entry name" value="HATPase_dom"/>
</dbReference>
<name>A0A254MY45_9BURK</name>
<dbReference type="Pfam" id="PF02518">
    <property type="entry name" value="HATPase_c"/>
    <property type="match status" value="1"/>
</dbReference>
<keyword evidence="14" id="KW-0067">ATP-binding</keyword>
<keyword evidence="5" id="KW-0808">Transferase</keyword>
<evidence type="ECO:0000256" key="7">
    <source>
        <dbReference type="ARBA" id="ARBA00022777"/>
    </source>
</evidence>
<dbReference type="InterPro" id="IPR004358">
    <property type="entry name" value="Sig_transdc_His_kin-like_C"/>
</dbReference>
<dbReference type="SUPFAM" id="SSF47384">
    <property type="entry name" value="Homodimeric domain of signal transducing histidine kinase"/>
    <property type="match status" value="1"/>
</dbReference>
<evidence type="ECO:0000256" key="2">
    <source>
        <dbReference type="ARBA" id="ARBA00004370"/>
    </source>
</evidence>
<keyword evidence="7" id="KW-0418">Kinase</keyword>
<feature type="transmembrane region" description="Helical" evidence="11">
    <location>
        <begin position="185"/>
        <end position="204"/>
    </location>
</feature>
<dbReference type="GO" id="GO:0000155">
    <property type="term" value="F:phosphorelay sensor kinase activity"/>
    <property type="evidence" value="ECO:0007669"/>
    <property type="project" value="InterPro"/>
</dbReference>
<keyword evidence="6 11" id="KW-0812">Transmembrane</keyword>
<dbReference type="AlphaFoldDB" id="A0A254MY45"/>
<evidence type="ECO:0000313" key="14">
    <source>
        <dbReference type="EMBL" id="OWQ98637.1"/>
    </source>
</evidence>
<protein>
    <recommendedName>
        <fullName evidence="3">histidine kinase</fullName>
        <ecNumber evidence="3">2.7.13.3</ecNumber>
    </recommendedName>
</protein>
<evidence type="ECO:0000256" key="11">
    <source>
        <dbReference type="SAM" id="Phobius"/>
    </source>
</evidence>
<dbReference type="InterPro" id="IPR003660">
    <property type="entry name" value="HAMP_dom"/>
</dbReference>
<dbReference type="EMBL" id="NISI01000020">
    <property type="protein sequence ID" value="OWQ98637.1"/>
    <property type="molecule type" value="Genomic_DNA"/>
</dbReference>
<dbReference type="SMART" id="SM00387">
    <property type="entry name" value="HATPase_c"/>
    <property type="match status" value="1"/>
</dbReference>
<evidence type="ECO:0000256" key="4">
    <source>
        <dbReference type="ARBA" id="ARBA00022553"/>
    </source>
</evidence>
<reference evidence="14 15" key="1">
    <citation type="journal article" date="2007" name="Int. J. Syst. Evol. Microbiol.">
        <title>Description of Pelomonas aquatica sp. nov. and Pelomonas puraquae sp. nov., isolated from industrial and haemodialysis water.</title>
        <authorList>
            <person name="Gomila M."/>
            <person name="Bowien B."/>
            <person name="Falsen E."/>
            <person name="Moore E.R."/>
            <person name="Lalucat J."/>
        </authorList>
    </citation>
    <scope>NUCLEOTIDE SEQUENCE [LARGE SCALE GENOMIC DNA]</scope>
    <source>
        <strain evidence="14 15">CCUG 52769</strain>
    </source>
</reference>
<evidence type="ECO:0000256" key="6">
    <source>
        <dbReference type="ARBA" id="ARBA00022692"/>
    </source>
</evidence>
<dbReference type="InterPro" id="IPR036890">
    <property type="entry name" value="HATPase_C_sf"/>
</dbReference>
<dbReference type="GO" id="GO:0005886">
    <property type="term" value="C:plasma membrane"/>
    <property type="evidence" value="ECO:0007669"/>
    <property type="project" value="TreeGrafter"/>
</dbReference>
<comment type="caution">
    <text evidence="14">The sequence shown here is derived from an EMBL/GenBank/DDBJ whole genome shotgun (WGS) entry which is preliminary data.</text>
</comment>
<keyword evidence="10 11" id="KW-0472">Membrane</keyword>
<dbReference type="PRINTS" id="PR00344">
    <property type="entry name" value="BCTRLSENSOR"/>
</dbReference>
<evidence type="ECO:0000256" key="9">
    <source>
        <dbReference type="ARBA" id="ARBA00023012"/>
    </source>
</evidence>
<proteinExistence type="predicted"/>
<dbReference type="SUPFAM" id="SSF55874">
    <property type="entry name" value="ATPase domain of HSP90 chaperone/DNA topoisomerase II/histidine kinase"/>
    <property type="match status" value="1"/>
</dbReference>
<keyword evidence="15" id="KW-1185">Reference proteome</keyword>
<evidence type="ECO:0000259" key="12">
    <source>
        <dbReference type="PROSITE" id="PS50109"/>
    </source>
</evidence>
<dbReference type="InterPro" id="IPR050428">
    <property type="entry name" value="TCS_sensor_his_kinase"/>
</dbReference>
<dbReference type="InterPro" id="IPR005467">
    <property type="entry name" value="His_kinase_dom"/>
</dbReference>
<evidence type="ECO:0000256" key="3">
    <source>
        <dbReference type="ARBA" id="ARBA00012438"/>
    </source>
</evidence>
<gene>
    <name evidence="14" type="ORF">CDO81_26365</name>
</gene>
<evidence type="ECO:0000256" key="8">
    <source>
        <dbReference type="ARBA" id="ARBA00022989"/>
    </source>
</evidence>
<dbReference type="OrthoDB" id="9809567at2"/>
<dbReference type="GO" id="GO:0005524">
    <property type="term" value="F:ATP binding"/>
    <property type="evidence" value="ECO:0007669"/>
    <property type="project" value="UniProtKB-KW"/>
</dbReference>
<dbReference type="PROSITE" id="PS50109">
    <property type="entry name" value="HIS_KIN"/>
    <property type="match status" value="1"/>
</dbReference>
<feature type="domain" description="HAMP" evidence="13">
    <location>
        <begin position="201"/>
        <end position="252"/>
    </location>
</feature>
<dbReference type="PROSITE" id="PS50885">
    <property type="entry name" value="HAMP"/>
    <property type="match status" value="1"/>
</dbReference>
<dbReference type="RefSeq" id="WP_088486249.1">
    <property type="nucleotide sequence ID" value="NZ_NISI01000020.1"/>
</dbReference>
<keyword evidence="14" id="KW-0547">Nucleotide-binding</keyword>
<dbReference type="Proteomes" id="UP000197446">
    <property type="component" value="Unassembled WGS sequence"/>
</dbReference>
<evidence type="ECO:0000313" key="15">
    <source>
        <dbReference type="Proteomes" id="UP000197446"/>
    </source>
</evidence>
<feature type="transmembrane region" description="Helical" evidence="11">
    <location>
        <begin position="20"/>
        <end position="42"/>
    </location>
</feature>
<dbReference type="PANTHER" id="PTHR45436:SF5">
    <property type="entry name" value="SENSOR HISTIDINE KINASE TRCS"/>
    <property type="match status" value="1"/>
</dbReference>
<comment type="subcellular location">
    <subcellularLocation>
        <location evidence="2">Membrane</location>
    </subcellularLocation>
</comment>
<keyword evidence="4" id="KW-0597">Phosphoprotein</keyword>
<feature type="domain" description="Histidine kinase" evidence="12">
    <location>
        <begin position="260"/>
        <end position="465"/>
    </location>
</feature>
<evidence type="ECO:0000256" key="1">
    <source>
        <dbReference type="ARBA" id="ARBA00000085"/>
    </source>
</evidence>
<organism evidence="14 15">
    <name type="scientific">Roseateles puraquae</name>
    <dbReference type="NCBI Taxonomy" id="431059"/>
    <lineage>
        <taxon>Bacteria</taxon>
        <taxon>Pseudomonadati</taxon>
        <taxon>Pseudomonadota</taxon>
        <taxon>Betaproteobacteria</taxon>
        <taxon>Burkholderiales</taxon>
        <taxon>Sphaerotilaceae</taxon>
        <taxon>Roseateles</taxon>
    </lineage>
</organism>
<dbReference type="InterPro" id="IPR036097">
    <property type="entry name" value="HisK_dim/P_sf"/>
</dbReference>
<keyword evidence="8 11" id="KW-1133">Transmembrane helix</keyword>
<evidence type="ECO:0000259" key="13">
    <source>
        <dbReference type="PROSITE" id="PS50885"/>
    </source>
</evidence>
<dbReference type="Gene3D" id="3.30.565.10">
    <property type="entry name" value="Histidine kinase-like ATPase, C-terminal domain"/>
    <property type="match status" value="1"/>
</dbReference>
<sequence length="465" mass="49403">MLVDRICRGLPQLSLRYRLLLATLLTAGLALVALGLLLSALFRDHARQQFVERLTADLDQVIARLEVDAQGRPTLDAARLSDPRWTRPHSGLYWQVDGAGANGTPGLLRSRSLWDDALTAPRDAPRPGELHVHEVLNHGREPLLLIERGVQADGAAAPWRVMVAATTVPLEAGAARFDSALAGSLALLLLLLAIGAVLQVALGLKPLGHLREALADLRDGRTQRLAGRYPSEVQPLVDDLNGVLDRQAATLERARAQAGNLAHALKTPLTILAQGASQARSDGAVHAKLPDLVHDQVQVARRHVDWHLARARAAAAQATVGLRTPLQPVADALLRVMTKIHAGKHLAMRGDIDPRLAFAGESQDLQEMLGNLLDNACKAARAQVVISAMQNDRHLRVTVDDDGPGIAPAQMTEALKRGSRLDESTPGSGLGLAIVQELAGLYGGSVALGTSPLGGLLVVLTLPAG</sequence>
<evidence type="ECO:0000256" key="10">
    <source>
        <dbReference type="ARBA" id="ARBA00023136"/>
    </source>
</evidence>
<dbReference type="EC" id="2.7.13.3" evidence="3"/>
<comment type="catalytic activity">
    <reaction evidence="1">
        <text>ATP + protein L-histidine = ADP + protein N-phospho-L-histidine.</text>
        <dbReference type="EC" id="2.7.13.3"/>
    </reaction>
</comment>
<keyword evidence="9" id="KW-0902">Two-component regulatory system</keyword>
<dbReference type="PANTHER" id="PTHR45436">
    <property type="entry name" value="SENSOR HISTIDINE KINASE YKOH"/>
    <property type="match status" value="1"/>
</dbReference>
<accession>A0A254MY45</accession>
<evidence type="ECO:0000256" key="5">
    <source>
        <dbReference type="ARBA" id="ARBA00022679"/>
    </source>
</evidence>